<name>A0A0D0BAP6_9AGAR</name>
<keyword evidence="2" id="KW-1185">Reference proteome</keyword>
<accession>A0A0D0BAP6</accession>
<proteinExistence type="predicted"/>
<evidence type="ECO:0000313" key="1">
    <source>
        <dbReference type="EMBL" id="KIK51371.1"/>
    </source>
</evidence>
<dbReference type="HOGENOM" id="CLU_1077902_0_0_1"/>
<protein>
    <submittedName>
        <fullName evidence="1">Uncharacterized protein</fullName>
    </submittedName>
</protein>
<reference evidence="1 2" key="1">
    <citation type="submission" date="2014-04" db="EMBL/GenBank/DDBJ databases">
        <title>Evolutionary Origins and Diversification of the Mycorrhizal Mutualists.</title>
        <authorList>
            <consortium name="DOE Joint Genome Institute"/>
            <consortium name="Mycorrhizal Genomics Consortium"/>
            <person name="Kohler A."/>
            <person name="Kuo A."/>
            <person name="Nagy L.G."/>
            <person name="Floudas D."/>
            <person name="Copeland A."/>
            <person name="Barry K.W."/>
            <person name="Cichocki N."/>
            <person name="Veneault-Fourrey C."/>
            <person name="LaButti K."/>
            <person name="Lindquist E.A."/>
            <person name="Lipzen A."/>
            <person name="Lundell T."/>
            <person name="Morin E."/>
            <person name="Murat C."/>
            <person name="Riley R."/>
            <person name="Ohm R."/>
            <person name="Sun H."/>
            <person name="Tunlid A."/>
            <person name="Henrissat B."/>
            <person name="Grigoriev I.V."/>
            <person name="Hibbett D.S."/>
            <person name="Martin F."/>
        </authorList>
    </citation>
    <scope>NUCLEOTIDE SEQUENCE [LARGE SCALE GENOMIC DNA]</scope>
    <source>
        <strain evidence="1 2">FD-317 M1</strain>
    </source>
</reference>
<dbReference type="AlphaFoldDB" id="A0A0D0BAP6"/>
<gene>
    <name evidence="1" type="ORF">GYMLUDRAFT_252150</name>
</gene>
<evidence type="ECO:0000313" key="2">
    <source>
        <dbReference type="Proteomes" id="UP000053593"/>
    </source>
</evidence>
<sequence>MSHVLSELMLTTSPRATNWNLERVTPPAYADACASYGQRFMYTEYKDECCLVAVLVQLLPSERQRLCYDFQRQSRLHLRYQEPLVAPSTQFLPSDEMYNLMRGSHLRLHNVYGAEVTLQPAEVAIDYWRPHSRKYYLIFDLRMLFPKWLALLARGKVVSTIILHESDSSDNEYLYSFPEGVSPTTSINLADSQSVIFLSSSHPATRLGILPNFAPCTIRFFPIAQSYSASDLVFKPKANHANYDIGGYLEWHRSFGLG</sequence>
<organism evidence="1 2">
    <name type="scientific">Collybiopsis luxurians FD-317 M1</name>
    <dbReference type="NCBI Taxonomy" id="944289"/>
    <lineage>
        <taxon>Eukaryota</taxon>
        <taxon>Fungi</taxon>
        <taxon>Dikarya</taxon>
        <taxon>Basidiomycota</taxon>
        <taxon>Agaricomycotina</taxon>
        <taxon>Agaricomycetes</taxon>
        <taxon>Agaricomycetidae</taxon>
        <taxon>Agaricales</taxon>
        <taxon>Marasmiineae</taxon>
        <taxon>Omphalotaceae</taxon>
        <taxon>Collybiopsis</taxon>
        <taxon>Collybiopsis luxurians</taxon>
    </lineage>
</organism>
<dbReference type="Proteomes" id="UP000053593">
    <property type="component" value="Unassembled WGS sequence"/>
</dbReference>
<dbReference type="EMBL" id="KN834865">
    <property type="protein sequence ID" value="KIK51371.1"/>
    <property type="molecule type" value="Genomic_DNA"/>
</dbReference>